<evidence type="ECO:0000313" key="1">
    <source>
        <dbReference type="EMBL" id="MEU1957361.1"/>
    </source>
</evidence>
<evidence type="ECO:0000313" key="2">
    <source>
        <dbReference type="Proteomes" id="UP001550628"/>
    </source>
</evidence>
<dbReference type="GeneID" id="96245290"/>
<dbReference type="Proteomes" id="UP001550628">
    <property type="component" value="Unassembled WGS sequence"/>
</dbReference>
<gene>
    <name evidence="1" type="ORF">ABZ510_36630</name>
</gene>
<name>A0ABV2X2R8_9NOCA</name>
<organism evidence="1 2">
    <name type="scientific">Nocardia rhamnosiphila</name>
    <dbReference type="NCBI Taxonomy" id="426716"/>
    <lineage>
        <taxon>Bacteria</taxon>
        <taxon>Bacillati</taxon>
        <taxon>Actinomycetota</taxon>
        <taxon>Actinomycetes</taxon>
        <taxon>Mycobacteriales</taxon>
        <taxon>Nocardiaceae</taxon>
        <taxon>Nocardia</taxon>
    </lineage>
</organism>
<sequence length="332" mass="36707">MATVLKVLLAERHLKSHPDFLAAYDRCAAQLDPPIPPGHGPAKAQYYQWLSGRMIGLPRDYHCRVLEKMFPGWTVEGLFRIAGSSPAPGRPRPAGATDVDAVLEAFLGAEMVTDGALLVHSSFESAEPVDDRRTPGFARRSLFGRKEGAHAPRQPAETLVVLESDLRGLLYVFDLLQRHTRIPVRIRSDRDIAAPYDRPFISFGLGGNDCLRRYAEIAERPLFTVDDRATGGSFYPRRVELSDGRRFDAHDVVDVGIIARVRPSPDLHPGRYWVYCGGLGRRGTAGAGRYLADNWSPLQRSVGDHDFVAVVGLHKYSDEANGMEHLLIDSAG</sequence>
<keyword evidence="2" id="KW-1185">Reference proteome</keyword>
<proteinExistence type="predicted"/>
<protein>
    <submittedName>
        <fullName evidence="1">Uncharacterized protein</fullName>
    </submittedName>
</protein>
<dbReference type="RefSeq" id="WP_156059108.1">
    <property type="nucleotide sequence ID" value="NZ_JBEYBD010000021.1"/>
</dbReference>
<dbReference type="EMBL" id="JBEYBF010000067">
    <property type="protein sequence ID" value="MEU1957361.1"/>
    <property type="molecule type" value="Genomic_DNA"/>
</dbReference>
<accession>A0ABV2X2R8</accession>
<comment type="caution">
    <text evidence="1">The sequence shown here is derived from an EMBL/GenBank/DDBJ whole genome shotgun (WGS) entry which is preliminary data.</text>
</comment>
<reference evidence="1 2" key="1">
    <citation type="submission" date="2024-06" db="EMBL/GenBank/DDBJ databases">
        <title>The Natural Products Discovery Center: Release of the First 8490 Sequenced Strains for Exploring Actinobacteria Biosynthetic Diversity.</title>
        <authorList>
            <person name="Kalkreuter E."/>
            <person name="Kautsar S.A."/>
            <person name="Yang D."/>
            <person name="Bader C.D."/>
            <person name="Teijaro C.N."/>
            <person name="Fluegel L."/>
            <person name="Davis C.M."/>
            <person name="Simpson J.R."/>
            <person name="Lauterbach L."/>
            <person name="Steele A.D."/>
            <person name="Gui C."/>
            <person name="Meng S."/>
            <person name="Li G."/>
            <person name="Viehrig K."/>
            <person name="Ye F."/>
            <person name="Su P."/>
            <person name="Kiefer A.F."/>
            <person name="Nichols A."/>
            <person name="Cepeda A.J."/>
            <person name="Yan W."/>
            <person name="Fan B."/>
            <person name="Jiang Y."/>
            <person name="Adhikari A."/>
            <person name="Zheng C.-J."/>
            <person name="Schuster L."/>
            <person name="Cowan T.M."/>
            <person name="Smanski M.J."/>
            <person name="Chevrette M.G."/>
            <person name="De Carvalho L.P.S."/>
            <person name="Shen B."/>
        </authorList>
    </citation>
    <scope>NUCLEOTIDE SEQUENCE [LARGE SCALE GENOMIC DNA]</scope>
    <source>
        <strain evidence="1 2">NPDC019708</strain>
    </source>
</reference>